<dbReference type="Proteomes" id="UP000255110">
    <property type="component" value="Unassembled WGS sequence"/>
</dbReference>
<organism evidence="1 2">
    <name type="scientific">Legionella steigerwaltii</name>
    <dbReference type="NCBI Taxonomy" id="460"/>
    <lineage>
        <taxon>Bacteria</taxon>
        <taxon>Pseudomonadati</taxon>
        <taxon>Pseudomonadota</taxon>
        <taxon>Gammaproteobacteria</taxon>
        <taxon>Legionellales</taxon>
        <taxon>Legionellaceae</taxon>
        <taxon>Legionella</taxon>
    </lineage>
</organism>
<reference evidence="1 2" key="1">
    <citation type="submission" date="2018-06" db="EMBL/GenBank/DDBJ databases">
        <authorList>
            <consortium name="Pathogen Informatics"/>
            <person name="Doyle S."/>
        </authorList>
    </citation>
    <scope>NUCLEOTIDE SEQUENCE [LARGE SCALE GENOMIC DNA]</scope>
    <source>
        <strain evidence="1 2">NCTC11991</strain>
    </source>
</reference>
<name>A0A378LCL8_9GAMM</name>
<accession>A0A378LCL8</accession>
<gene>
    <name evidence="1" type="ORF">NCTC11991_02252</name>
</gene>
<protein>
    <submittedName>
        <fullName evidence="1">Uncharacterized protein</fullName>
    </submittedName>
</protein>
<dbReference type="EMBL" id="UGOY01000001">
    <property type="protein sequence ID" value="STY23642.1"/>
    <property type="molecule type" value="Genomic_DNA"/>
</dbReference>
<proteinExistence type="predicted"/>
<sequence>MGISTVKIRLKILAFAELQIPPLLPGICSADNIRYIEILCIAQD</sequence>
<dbReference type="AlphaFoldDB" id="A0A378LCL8"/>
<evidence type="ECO:0000313" key="1">
    <source>
        <dbReference type="EMBL" id="STY23642.1"/>
    </source>
</evidence>
<evidence type="ECO:0000313" key="2">
    <source>
        <dbReference type="Proteomes" id="UP000255110"/>
    </source>
</evidence>